<evidence type="ECO:0000313" key="3">
    <source>
        <dbReference type="EMBL" id="EGT45361.1"/>
    </source>
</evidence>
<gene>
    <name evidence="3" type="ORF">CAEBREN_17476</name>
</gene>
<feature type="compositionally biased region" description="Low complexity" evidence="2">
    <location>
        <begin position="56"/>
        <end position="70"/>
    </location>
</feature>
<organism evidence="4">
    <name type="scientific">Caenorhabditis brenneri</name>
    <name type="common">Nematode worm</name>
    <dbReference type="NCBI Taxonomy" id="135651"/>
    <lineage>
        <taxon>Eukaryota</taxon>
        <taxon>Metazoa</taxon>
        <taxon>Ecdysozoa</taxon>
        <taxon>Nematoda</taxon>
        <taxon>Chromadorea</taxon>
        <taxon>Rhabditida</taxon>
        <taxon>Rhabditina</taxon>
        <taxon>Rhabditomorpha</taxon>
        <taxon>Rhabditoidea</taxon>
        <taxon>Rhabditidae</taxon>
        <taxon>Peloderinae</taxon>
        <taxon>Caenorhabditis</taxon>
    </lineage>
</organism>
<sequence>MGTSTNATSTSSSSKRKTKPAQPVMIPVKSTDETSGPIGYSKEIEVETEQPHRSPDISPSRSPRYSRSPSLINSTPEHSDEENIDDEQEAGEESGNPISTSDTLINTTNGLPSSEASVNRPDTLQAVDKSAAQFRKNLLNEVIRVVDDKADTIKRITNIYTPELTKELSDTLRSIKKSTSHIDKMQNELNKSLGTVADTSETCYNEAQSLNDNLRTVIGDVKATERLFHKSAEETHNLMKKANDNANKLSKLQESINRIEDAMPLATTIDHILNSLDAIQNNMAIGNPLSLDTLNHSARRAPAPKSRAIQHVCALCNGTHWIDRCDAYLTSQQRKDRAKEINVCTRCGRACTLDRHGNHIGCSRADTLCSRCYPLRDKDESNHHAAFCSIRSQERMERIEQDQLQERSRKRSLSDSGHPEQEAKREPLDPPVFDARPPRQPYRGRHPRGSRGSRGAHRGHRPSA</sequence>
<dbReference type="FunCoup" id="G0P582">
    <property type="interactions" value="371"/>
</dbReference>
<feature type="compositionally biased region" description="Low complexity" evidence="2">
    <location>
        <begin position="1"/>
        <end position="13"/>
    </location>
</feature>
<feature type="compositionally biased region" description="Polar residues" evidence="2">
    <location>
        <begin position="96"/>
        <end position="120"/>
    </location>
</feature>
<evidence type="ECO:0000313" key="4">
    <source>
        <dbReference type="Proteomes" id="UP000008068"/>
    </source>
</evidence>
<feature type="region of interest" description="Disordered" evidence="2">
    <location>
        <begin position="398"/>
        <end position="464"/>
    </location>
</feature>
<evidence type="ECO:0000256" key="1">
    <source>
        <dbReference type="SAM" id="Coils"/>
    </source>
</evidence>
<feature type="compositionally biased region" description="Basic residues" evidence="2">
    <location>
        <begin position="442"/>
        <end position="464"/>
    </location>
</feature>
<keyword evidence="4" id="KW-1185">Reference proteome</keyword>
<dbReference type="OrthoDB" id="5911186at2759"/>
<dbReference type="EMBL" id="GL380076">
    <property type="protein sequence ID" value="EGT45361.1"/>
    <property type="molecule type" value="Genomic_DNA"/>
</dbReference>
<reference evidence="4" key="1">
    <citation type="submission" date="2011-07" db="EMBL/GenBank/DDBJ databases">
        <authorList>
            <consortium name="Caenorhabditis brenneri Sequencing and Analysis Consortium"/>
            <person name="Wilson R.K."/>
        </authorList>
    </citation>
    <scope>NUCLEOTIDE SEQUENCE [LARGE SCALE GENOMIC DNA]</scope>
    <source>
        <strain evidence="4">PB2801</strain>
    </source>
</reference>
<feature type="compositionally biased region" description="Basic and acidic residues" evidence="2">
    <location>
        <begin position="398"/>
        <end position="407"/>
    </location>
</feature>
<feature type="compositionally biased region" description="Acidic residues" evidence="2">
    <location>
        <begin position="79"/>
        <end position="92"/>
    </location>
</feature>
<keyword evidence="1" id="KW-0175">Coiled coil</keyword>
<feature type="coiled-coil region" evidence="1">
    <location>
        <begin position="232"/>
        <end position="262"/>
    </location>
</feature>
<feature type="compositionally biased region" description="Basic and acidic residues" evidence="2">
    <location>
        <begin position="42"/>
        <end position="55"/>
    </location>
</feature>
<dbReference type="Proteomes" id="UP000008068">
    <property type="component" value="Unassembled WGS sequence"/>
</dbReference>
<name>G0P582_CAEBE</name>
<dbReference type="HOGENOM" id="CLU_585579_0_0_1"/>
<feature type="compositionally biased region" description="Basic and acidic residues" evidence="2">
    <location>
        <begin position="417"/>
        <end position="428"/>
    </location>
</feature>
<dbReference type="Gene3D" id="1.10.287.950">
    <property type="entry name" value="Methyl-accepting chemotaxis protein"/>
    <property type="match status" value="1"/>
</dbReference>
<proteinExistence type="predicted"/>
<dbReference type="InParanoid" id="G0P582"/>
<protein>
    <submittedName>
        <fullName evidence="3">Uncharacterized protein</fullName>
    </submittedName>
</protein>
<dbReference type="AlphaFoldDB" id="G0P582"/>
<feature type="region of interest" description="Disordered" evidence="2">
    <location>
        <begin position="1"/>
        <end position="120"/>
    </location>
</feature>
<evidence type="ECO:0000256" key="2">
    <source>
        <dbReference type="SAM" id="MobiDB-lite"/>
    </source>
</evidence>
<accession>G0P582</accession>